<sequence length="957" mass="111976">MGNSKSKMKPTSRKKAEKSNGYGNKFEMPNRKEECNDAELVFLRRSMERNPEMFVLNNLMMCVQFFGNYEEEIKHVKETLVSSRETELNKRLPPQKHVLLPDVLQEHIARHVGFTSTRQTFRQTIIEPLQPVRIYTVHDNIDITEQNYSSHYSNVNDSTVYNILLKPTAHQGYVQLQVLDDFVTSRKTIREDDVDLSSIAENDDELYSDGSVYGPRPRSNLSASTVMQNRSKQTMLKSSKSKLTKSLPNLCDEESVSTNRSFPHSNRNSKTAEPDYESSSEERRRLNKRAQSKEELSNRGNRRWEKQTPRSKIQGLNNQDHTSSNSSGYRSDNYAYSSDSSYNTSHNSRFSHSSSFEELDECWITNGEFPIRCFKKVTYTSDGKIYDPNEDKMYLLNSKHRRIKVALRRHNYDLFYVSSTEFMKHFKRVFQQRLGESLSFDREAVDDVKREGCVLYCDKIMVNNALMQSRVEQYEIIPAIWLEWPMCAQEWLDRARGTWPDYNDVDKVKDYGCYVVPEGFVPKNGNSNLIEDLEWQLVFPTAERYLETCLTQAQVQVYMITLMLHKTFMRPIFDTMFGLTTAHIRHKLFWMIEENANPSKWPDSGIGECLLKLLYSLYHNISQNEPRLDDYFIKDRNLFQRIPCEHLLHTQKQLKRITENPVMYVFHAMENIRYNDDLFPRLDYKMLLKILTADTLTLINPKLTQHVQNPSMNQSYGDRVSLDARYNRTGFWDTVKRQRNKHSVQSVSLINPRKASDSIIEISTRCAELEGPRLCVLLGFFIQHFIQIAERCNQYQAHRQKKIYLDHADRLSILLFERQRYTEDARAYRDKIKVIRKKVATTLKSRDDPPKTPDRNPENAIYVAPLNDRFTREKNSSSRVHARIPKSNEDLPEKRTDDRKNVKAIVHERHYEDVEKLNLDVASNNAANSTSENSDDYRPVTPVIHLSESVGNESTYI</sequence>
<feature type="compositionally biased region" description="Polar residues" evidence="1">
    <location>
        <begin position="219"/>
        <end position="230"/>
    </location>
</feature>
<feature type="compositionally biased region" description="Basic residues" evidence="1">
    <location>
        <begin position="1"/>
        <end position="16"/>
    </location>
</feature>
<comment type="caution">
    <text evidence="3">The sequence shown here is derived from an EMBL/GenBank/DDBJ whole genome shotgun (WGS) entry which is preliminary data.</text>
</comment>
<dbReference type="SMART" id="SM01265">
    <property type="entry name" value="Mab-21"/>
    <property type="match status" value="1"/>
</dbReference>
<protein>
    <recommendedName>
        <fullName evidence="2">Mab-21-like HhH/H2TH-like domain-containing protein</fullName>
    </recommendedName>
</protein>
<dbReference type="PANTHER" id="PTHR10656">
    <property type="entry name" value="CELL FATE DETERMINING PROTEIN MAB21-RELATED"/>
    <property type="match status" value="1"/>
</dbReference>
<evidence type="ECO:0000259" key="2">
    <source>
        <dbReference type="Pfam" id="PF20266"/>
    </source>
</evidence>
<feature type="compositionally biased region" description="Polar residues" evidence="1">
    <location>
        <begin position="310"/>
        <end position="330"/>
    </location>
</feature>
<evidence type="ECO:0000256" key="1">
    <source>
        <dbReference type="SAM" id="MobiDB-lite"/>
    </source>
</evidence>
<dbReference type="PANTHER" id="PTHR10656:SF69">
    <property type="entry name" value="MAB-21-LIKE HHH_H2TH-LIKE DOMAIN-CONTAINING PROTEIN"/>
    <property type="match status" value="1"/>
</dbReference>
<reference evidence="3" key="1">
    <citation type="submission" date="2019-11" db="EMBL/GenBank/DDBJ databases">
        <title>The nuclear and mitochondrial genomes of Frieseomelitta varia - a highly eusocial stingless bee (Meliponini) with a permanently sterile worker caste.</title>
        <authorList>
            <person name="Freitas F.C.P."/>
            <person name="Lourenco A.P."/>
            <person name="Nunes F.M.F."/>
            <person name="Paschoal A.R."/>
            <person name="Abreu F.C.P."/>
            <person name="Barbin F.O."/>
            <person name="Bataglia L."/>
            <person name="Cardoso-Junior C.A.M."/>
            <person name="Cervoni M.S."/>
            <person name="Silva S.R."/>
            <person name="Dalarmi F."/>
            <person name="Del Lama M.A."/>
            <person name="Depintor T.S."/>
            <person name="Ferreira K.M."/>
            <person name="Goria P.S."/>
            <person name="Jaskot M.C."/>
            <person name="Lago D.C."/>
            <person name="Luna-Lucena D."/>
            <person name="Moda L.M."/>
            <person name="Nascimento L."/>
            <person name="Pedrino M."/>
            <person name="Rabico F.O."/>
            <person name="Sanches F.C."/>
            <person name="Santos D.E."/>
            <person name="Santos C.G."/>
            <person name="Vieira J."/>
            <person name="Lopes T.F."/>
            <person name="Barchuk A.R."/>
            <person name="Hartfelder K."/>
            <person name="Simoes Z.L.P."/>
            <person name="Bitondi M.M.G."/>
            <person name="Pinheiro D.G."/>
        </authorList>
    </citation>
    <scope>NUCLEOTIDE SEQUENCE</scope>
    <source>
        <strain evidence="3">USP_RPSP 00005682</strain>
        <tissue evidence="3">Whole individual</tissue>
    </source>
</reference>
<feature type="compositionally biased region" description="Polar residues" evidence="1">
    <location>
        <begin position="256"/>
        <end position="271"/>
    </location>
</feature>
<evidence type="ECO:0000313" key="4">
    <source>
        <dbReference type="Proteomes" id="UP000655588"/>
    </source>
</evidence>
<dbReference type="OrthoDB" id="6112914at2759"/>
<evidence type="ECO:0000313" key="3">
    <source>
        <dbReference type="EMBL" id="KAF3426844.1"/>
    </source>
</evidence>
<dbReference type="EMBL" id="WNWW01000285">
    <property type="protein sequence ID" value="KAF3426844.1"/>
    <property type="molecule type" value="Genomic_DNA"/>
</dbReference>
<proteinExistence type="predicted"/>
<dbReference type="AlphaFoldDB" id="A0A833RDG0"/>
<dbReference type="Gene3D" id="1.10.1410.40">
    <property type="match status" value="1"/>
</dbReference>
<name>A0A833RDG0_9HYME</name>
<dbReference type="Pfam" id="PF20266">
    <property type="entry name" value="Mab-21_C"/>
    <property type="match status" value="1"/>
</dbReference>
<feature type="domain" description="Mab-21-like HhH/H2TH-like" evidence="2">
    <location>
        <begin position="566"/>
        <end position="655"/>
    </location>
</feature>
<feature type="compositionally biased region" description="Basic and acidic residues" evidence="1">
    <location>
        <begin position="291"/>
        <end position="308"/>
    </location>
</feature>
<gene>
    <name evidence="3" type="ORF">E2986_03570</name>
</gene>
<dbReference type="InterPro" id="IPR024810">
    <property type="entry name" value="MAB21L/cGLR"/>
</dbReference>
<keyword evidence="4" id="KW-1185">Reference proteome</keyword>
<feature type="region of interest" description="Disordered" evidence="1">
    <location>
        <begin position="1"/>
        <end position="30"/>
    </location>
</feature>
<accession>A0A833RDG0</accession>
<organism evidence="3 4">
    <name type="scientific">Frieseomelitta varia</name>
    <dbReference type="NCBI Taxonomy" id="561572"/>
    <lineage>
        <taxon>Eukaryota</taxon>
        <taxon>Metazoa</taxon>
        <taxon>Ecdysozoa</taxon>
        <taxon>Arthropoda</taxon>
        <taxon>Hexapoda</taxon>
        <taxon>Insecta</taxon>
        <taxon>Pterygota</taxon>
        <taxon>Neoptera</taxon>
        <taxon>Endopterygota</taxon>
        <taxon>Hymenoptera</taxon>
        <taxon>Apocrita</taxon>
        <taxon>Aculeata</taxon>
        <taxon>Apoidea</taxon>
        <taxon>Anthophila</taxon>
        <taxon>Apidae</taxon>
        <taxon>Frieseomelitta</taxon>
    </lineage>
</organism>
<feature type="region of interest" description="Disordered" evidence="1">
    <location>
        <begin position="873"/>
        <end position="898"/>
    </location>
</feature>
<dbReference type="InterPro" id="IPR046906">
    <property type="entry name" value="Mab-21_HhH/H2TH-like"/>
</dbReference>
<feature type="region of interest" description="Disordered" evidence="1">
    <location>
        <begin position="205"/>
        <end position="332"/>
    </location>
</feature>
<feature type="compositionally biased region" description="Basic and acidic residues" evidence="1">
    <location>
        <begin position="886"/>
        <end position="898"/>
    </location>
</feature>
<dbReference type="Proteomes" id="UP000655588">
    <property type="component" value="Unassembled WGS sequence"/>
</dbReference>